<feature type="compositionally biased region" description="Low complexity" evidence="1">
    <location>
        <begin position="1"/>
        <end position="18"/>
    </location>
</feature>
<comment type="caution">
    <text evidence="3">The sequence shown here is derived from an EMBL/GenBank/DDBJ whole genome shotgun (WGS) entry which is preliminary data.</text>
</comment>
<keyword evidence="4" id="KW-1185">Reference proteome</keyword>
<reference evidence="3" key="1">
    <citation type="journal article" date="2023" name="Plant J.">
        <title>Genome sequences and population genomics provide insights into the demographic history, inbreeding, and mutation load of two 'living fossil' tree species of Dipteronia.</title>
        <authorList>
            <person name="Feng Y."/>
            <person name="Comes H.P."/>
            <person name="Chen J."/>
            <person name="Zhu S."/>
            <person name="Lu R."/>
            <person name="Zhang X."/>
            <person name="Li P."/>
            <person name="Qiu J."/>
            <person name="Olsen K.M."/>
            <person name="Qiu Y."/>
        </authorList>
    </citation>
    <scope>NUCLEOTIDE SEQUENCE</scope>
    <source>
        <strain evidence="3">NBL</strain>
    </source>
</reference>
<dbReference type="Pfam" id="PF14111">
    <property type="entry name" value="DUF4283"/>
    <property type="match status" value="1"/>
</dbReference>
<accession>A0AAE0B5V2</accession>
<dbReference type="InterPro" id="IPR040256">
    <property type="entry name" value="At4g02000-like"/>
</dbReference>
<evidence type="ECO:0000313" key="3">
    <source>
        <dbReference type="EMBL" id="KAK3229875.1"/>
    </source>
</evidence>
<evidence type="ECO:0000313" key="4">
    <source>
        <dbReference type="Proteomes" id="UP001281410"/>
    </source>
</evidence>
<sequence length="551" mass="60564">MVDSSPSMDSSPKQSSLPCLGSKKPSTSYSMVLTTGSTMENPPLPETPSSSISRVLPPISTMKDRHFPSPHVVSLAGVTSILKANDSIKCNNGSSKGRHCSSISKLILNKAITHAKIGHKSLNLAVVAEAKGVLSSCPRTSTFAANLGNNGGPEDSSFVAPSKNILGKINGTAEQCDRSKKHCIGAHRPDQLHHVPFSSFGNVEKLASKGEAGPSVNFESQKVHLDKVSSLRNSELPHNKGISTTSSLVNKDANNGVGLMPPIVFEKSTISYSNVMKGAHHGPIIDIPTSRPMNLKLYQPFQSRNRKCVSPPLEVAEDGSKAWKNCLVGYFIEKNLPFSLVNNIAMRIWGNRGMLDVLANENGFYFFKFSHDEACSNVLEASPWLFAGRMVILKKWHPRLILSKDSYSKIPGRVKLYNIPYEYLNEEGLSHIASAVEKPLYADSLTESMKKISFARVCIEIDAYCNLVDSFDLFMGDSSNPNLGENIEILVEYQWKQKICTECKSFGHPIMTCPKLKPLHPPSENDYTPKIKQEWGRVNKRDAPLVNLPQE</sequence>
<name>A0AAE0B5V2_9ROSI</name>
<feature type="domain" description="DUF4283" evidence="2">
    <location>
        <begin position="321"/>
        <end position="400"/>
    </location>
</feature>
<feature type="compositionally biased region" description="Polar residues" evidence="1">
    <location>
        <begin position="24"/>
        <end position="40"/>
    </location>
</feature>
<protein>
    <recommendedName>
        <fullName evidence="2">DUF4283 domain-containing protein</fullName>
    </recommendedName>
</protein>
<dbReference type="PANTHER" id="PTHR31286:SF99">
    <property type="entry name" value="DUF4283 DOMAIN-CONTAINING PROTEIN"/>
    <property type="match status" value="1"/>
</dbReference>
<dbReference type="Proteomes" id="UP001281410">
    <property type="component" value="Unassembled WGS sequence"/>
</dbReference>
<gene>
    <name evidence="3" type="ORF">Dsin_001756</name>
</gene>
<feature type="region of interest" description="Disordered" evidence="1">
    <location>
        <begin position="1"/>
        <end position="52"/>
    </location>
</feature>
<dbReference type="InterPro" id="IPR025558">
    <property type="entry name" value="DUF4283"/>
</dbReference>
<organism evidence="3 4">
    <name type="scientific">Dipteronia sinensis</name>
    <dbReference type="NCBI Taxonomy" id="43782"/>
    <lineage>
        <taxon>Eukaryota</taxon>
        <taxon>Viridiplantae</taxon>
        <taxon>Streptophyta</taxon>
        <taxon>Embryophyta</taxon>
        <taxon>Tracheophyta</taxon>
        <taxon>Spermatophyta</taxon>
        <taxon>Magnoliopsida</taxon>
        <taxon>eudicotyledons</taxon>
        <taxon>Gunneridae</taxon>
        <taxon>Pentapetalae</taxon>
        <taxon>rosids</taxon>
        <taxon>malvids</taxon>
        <taxon>Sapindales</taxon>
        <taxon>Sapindaceae</taxon>
        <taxon>Hippocastanoideae</taxon>
        <taxon>Acereae</taxon>
        <taxon>Dipteronia</taxon>
    </lineage>
</organism>
<proteinExistence type="predicted"/>
<dbReference type="EMBL" id="JANJYJ010000001">
    <property type="protein sequence ID" value="KAK3229875.1"/>
    <property type="molecule type" value="Genomic_DNA"/>
</dbReference>
<evidence type="ECO:0000259" key="2">
    <source>
        <dbReference type="Pfam" id="PF14111"/>
    </source>
</evidence>
<evidence type="ECO:0000256" key="1">
    <source>
        <dbReference type="SAM" id="MobiDB-lite"/>
    </source>
</evidence>
<dbReference type="AlphaFoldDB" id="A0AAE0B5V2"/>
<dbReference type="PANTHER" id="PTHR31286">
    <property type="entry name" value="GLYCINE-RICH CELL WALL STRUCTURAL PROTEIN 1.8-LIKE"/>
    <property type="match status" value="1"/>
</dbReference>